<evidence type="ECO:0000313" key="2">
    <source>
        <dbReference type="EMBL" id="CAL1387245.1"/>
    </source>
</evidence>
<name>A0AAV2EP24_9ROSI</name>
<sequence length="129" mass="13844">MHHSSSSGSYSPLFDLSLTPPSFPDDDDDDDGFVELPADELPPDSPPSTAPSSPGSSSTDLSSPSPPPVEPPRRSLRSIKGVPPVRHMDYLAYSVDPIPVPTLYSQAKGHPEWDNAMADEIDALHTNHT</sequence>
<feature type="compositionally biased region" description="Low complexity" evidence="1">
    <location>
        <begin position="50"/>
        <end position="63"/>
    </location>
</feature>
<accession>A0AAV2EP24</accession>
<proteinExistence type="predicted"/>
<dbReference type="EMBL" id="OZ034818">
    <property type="protein sequence ID" value="CAL1387245.1"/>
    <property type="molecule type" value="Genomic_DNA"/>
</dbReference>
<protein>
    <submittedName>
        <fullName evidence="2">Uncharacterized protein</fullName>
    </submittedName>
</protein>
<feature type="compositionally biased region" description="Acidic residues" evidence="1">
    <location>
        <begin position="24"/>
        <end position="42"/>
    </location>
</feature>
<gene>
    <name evidence="2" type="ORF">LTRI10_LOCUS28243</name>
</gene>
<feature type="region of interest" description="Disordered" evidence="1">
    <location>
        <begin position="1"/>
        <end position="81"/>
    </location>
</feature>
<dbReference type="Proteomes" id="UP001497516">
    <property type="component" value="Chromosome 5"/>
</dbReference>
<evidence type="ECO:0000256" key="1">
    <source>
        <dbReference type="SAM" id="MobiDB-lite"/>
    </source>
</evidence>
<evidence type="ECO:0000313" key="3">
    <source>
        <dbReference type="Proteomes" id="UP001497516"/>
    </source>
</evidence>
<dbReference type="AlphaFoldDB" id="A0AAV2EP24"/>
<keyword evidence="3" id="KW-1185">Reference proteome</keyword>
<feature type="compositionally biased region" description="Low complexity" evidence="1">
    <location>
        <begin position="1"/>
        <end position="11"/>
    </location>
</feature>
<reference evidence="2 3" key="1">
    <citation type="submission" date="2024-04" db="EMBL/GenBank/DDBJ databases">
        <authorList>
            <person name="Fracassetti M."/>
        </authorList>
    </citation>
    <scope>NUCLEOTIDE SEQUENCE [LARGE SCALE GENOMIC DNA]</scope>
</reference>
<organism evidence="2 3">
    <name type="scientific">Linum trigynum</name>
    <dbReference type="NCBI Taxonomy" id="586398"/>
    <lineage>
        <taxon>Eukaryota</taxon>
        <taxon>Viridiplantae</taxon>
        <taxon>Streptophyta</taxon>
        <taxon>Embryophyta</taxon>
        <taxon>Tracheophyta</taxon>
        <taxon>Spermatophyta</taxon>
        <taxon>Magnoliopsida</taxon>
        <taxon>eudicotyledons</taxon>
        <taxon>Gunneridae</taxon>
        <taxon>Pentapetalae</taxon>
        <taxon>rosids</taxon>
        <taxon>fabids</taxon>
        <taxon>Malpighiales</taxon>
        <taxon>Linaceae</taxon>
        <taxon>Linum</taxon>
    </lineage>
</organism>